<gene>
    <name evidence="1" type="ORF">VQ02_34540</name>
</gene>
<evidence type="ECO:0000313" key="2">
    <source>
        <dbReference type="Proteomes" id="UP000035955"/>
    </source>
</evidence>
<dbReference type="EMBL" id="LABY01000558">
    <property type="protein sequence ID" value="KMO24946.1"/>
    <property type="molecule type" value="Genomic_DNA"/>
</dbReference>
<dbReference type="AlphaFoldDB" id="A0A0J6UGL3"/>
<proteinExistence type="predicted"/>
<keyword evidence="2" id="KW-1185">Reference proteome</keyword>
<organism evidence="1 2">
    <name type="scientific">Methylobacterium variabile</name>
    <dbReference type="NCBI Taxonomy" id="298794"/>
    <lineage>
        <taxon>Bacteria</taxon>
        <taxon>Pseudomonadati</taxon>
        <taxon>Pseudomonadota</taxon>
        <taxon>Alphaproteobacteria</taxon>
        <taxon>Hyphomicrobiales</taxon>
        <taxon>Methylobacteriaceae</taxon>
        <taxon>Methylobacterium</taxon>
    </lineage>
</organism>
<sequence length="202" mass="21583">AYGYALYAEAYGLPDIAERRQAEEEAFRALLHTPLTSDADRAAYAAAVISRQAQSLGDASATERDHPMAVAFRNIALGEHAREPEALRHVGRPAEPAPAADPILAAIAASKAATAAFDAFEAELERYGKTSGWAAREGYLSDADAKAQKAVWQTVPTTPAGRRALVKFARTQVQRRAHPDGDVDDSAWLLGREAGAITCVRG</sequence>
<feature type="non-terminal residue" evidence="1">
    <location>
        <position position="1"/>
    </location>
</feature>
<name>A0A0J6UGL3_9HYPH</name>
<protein>
    <submittedName>
        <fullName evidence="1">Uncharacterized protein</fullName>
    </submittedName>
</protein>
<dbReference type="PATRIC" id="fig|298794.3.peg.6441"/>
<accession>A0A0J6UGL3</accession>
<comment type="caution">
    <text evidence="1">The sequence shown here is derived from an EMBL/GenBank/DDBJ whole genome shotgun (WGS) entry which is preliminary data.</text>
</comment>
<dbReference type="RefSeq" id="WP_048448790.1">
    <property type="nucleotide sequence ID" value="NZ_LABY01000558.1"/>
</dbReference>
<dbReference type="Proteomes" id="UP000035955">
    <property type="component" value="Unassembled WGS sequence"/>
</dbReference>
<evidence type="ECO:0000313" key="1">
    <source>
        <dbReference type="EMBL" id="KMO24946.1"/>
    </source>
</evidence>
<reference evidence="1 2" key="1">
    <citation type="submission" date="2015-03" db="EMBL/GenBank/DDBJ databases">
        <title>Genome sequencing of Methylobacterium variabile DSM 16961.</title>
        <authorList>
            <person name="Chaudhry V."/>
            <person name="Patil P.B."/>
        </authorList>
    </citation>
    <scope>NUCLEOTIDE SEQUENCE [LARGE SCALE GENOMIC DNA]</scope>
    <source>
        <strain evidence="1 2">DSM 16961</strain>
    </source>
</reference>